<name>A0ABN2TIR2_9ACTN</name>
<keyword evidence="2" id="KW-1185">Reference proteome</keyword>
<accession>A0ABN2TIR2</accession>
<reference evidence="1 2" key="1">
    <citation type="journal article" date="2019" name="Int. J. Syst. Evol. Microbiol.">
        <title>The Global Catalogue of Microorganisms (GCM) 10K type strain sequencing project: providing services to taxonomists for standard genome sequencing and annotation.</title>
        <authorList>
            <consortium name="The Broad Institute Genomics Platform"/>
            <consortium name="The Broad Institute Genome Sequencing Center for Infectious Disease"/>
            <person name="Wu L."/>
            <person name="Ma J."/>
        </authorList>
    </citation>
    <scope>NUCLEOTIDE SEQUENCE [LARGE SCALE GENOMIC DNA]</scope>
    <source>
        <strain evidence="1 2">JCM 16014</strain>
    </source>
</reference>
<gene>
    <name evidence="1" type="ORF">GCM10009839_01020</name>
</gene>
<comment type="caution">
    <text evidence="1">The sequence shown here is derived from an EMBL/GenBank/DDBJ whole genome shotgun (WGS) entry which is preliminary data.</text>
</comment>
<proteinExistence type="predicted"/>
<evidence type="ECO:0000313" key="1">
    <source>
        <dbReference type="EMBL" id="GAA2010854.1"/>
    </source>
</evidence>
<protein>
    <submittedName>
        <fullName evidence="1">Uncharacterized protein</fullName>
    </submittedName>
</protein>
<organism evidence="1 2">
    <name type="scientific">Catenulispora yoronensis</name>
    <dbReference type="NCBI Taxonomy" id="450799"/>
    <lineage>
        <taxon>Bacteria</taxon>
        <taxon>Bacillati</taxon>
        <taxon>Actinomycetota</taxon>
        <taxon>Actinomycetes</taxon>
        <taxon>Catenulisporales</taxon>
        <taxon>Catenulisporaceae</taxon>
        <taxon>Catenulispora</taxon>
    </lineage>
</organism>
<dbReference type="Proteomes" id="UP001500751">
    <property type="component" value="Unassembled WGS sequence"/>
</dbReference>
<sequence>MSGPIPATDAQLQQLAQRGAQTWNDSVGRDFEAQFGAHAAPTLLTGVPAGPRLSLWTDLLLQFVNQRRAEFQTVVSGTVRLITDQAYAALQALTPRPTDQDLGTVATANRLAATAVAATDAEHAAAASMESIGAAIREFAARAAPAEAFRATLDAQNAALSTELPARLARLQRIRALVDAQKIDILAVIPVGVWATQLAASNALRDLPRLAHDADDALRRSSTGTLADQEAAVTTAYGVPLAAAAAANQALGEALESLAELGFGLINHQPRFNEGFIPIAKGLQQGIAAYQTLETQGVDMLHAFCIGDAFLGAQAVNTVAGVFPATVSEEILVDVLRTLVDYATKNSGDHDCWSALSHMAVNMAEQYGFYQPRPPVVAH</sequence>
<dbReference type="EMBL" id="BAAAQN010000001">
    <property type="protein sequence ID" value="GAA2010854.1"/>
    <property type="molecule type" value="Genomic_DNA"/>
</dbReference>
<dbReference type="RefSeq" id="WP_344663434.1">
    <property type="nucleotide sequence ID" value="NZ_BAAAQN010000001.1"/>
</dbReference>
<evidence type="ECO:0000313" key="2">
    <source>
        <dbReference type="Proteomes" id="UP001500751"/>
    </source>
</evidence>